<evidence type="ECO:0000313" key="1">
    <source>
        <dbReference type="EMBL" id="KAF9646514.1"/>
    </source>
</evidence>
<dbReference type="EMBL" id="MU118056">
    <property type="protein sequence ID" value="KAF9646514.1"/>
    <property type="molecule type" value="Genomic_DNA"/>
</dbReference>
<accession>A0ACB6ZAK7</accession>
<reference evidence="1" key="2">
    <citation type="journal article" date="2020" name="Nat. Commun.">
        <title>Large-scale genome sequencing of mycorrhizal fungi provides insights into the early evolution of symbiotic traits.</title>
        <authorList>
            <person name="Miyauchi S."/>
            <person name="Kiss E."/>
            <person name="Kuo A."/>
            <person name="Drula E."/>
            <person name="Kohler A."/>
            <person name="Sanchez-Garcia M."/>
            <person name="Morin E."/>
            <person name="Andreopoulos B."/>
            <person name="Barry K.W."/>
            <person name="Bonito G."/>
            <person name="Buee M."/>
            <person name="Carver A."/>
            <person name="Chen C."/>
            <person name="Cichocki N."/>
            <person name="Clum A."/>
            <person name="Culley D."/>
            <person name="Crous P.W."/>
            <person name="Fauchery L."/>
            <person name="Girlanda M."/>
            <person name="Hayes R.D."/>
            <person name="Keri Z."/>
            <person name="LaButti K."/>
            <person name="Lipzen A."/>
            <person name="Lombard V."/>
            <person name="Magnuson J."/>
            <person name="Maillard F."/>
            <person name="Murat C."/>
            <person name="Nolan M."/>
            <person name="Ohm R.A."/>
            <person name="Pangilinan J."/>
            <person name="Pereira M.F."/>
            <person name="Perotto S."/>
            <person name="Peter M."/>
            <person name="Pfister S."/>
            <person name="Riley R."/>
            <person name="Sitrit Y."/>
            <person name="Stielow J.B."/>
            <person name="Szollosi G."/>
            <person name="Zifcakova L."/>
            <person name="Stursova M."/>
            <person name="Spatafora J.W."/>
            <person name="Tedersoo L."/>
            <person name="Vaario L.M."/>
            <person name="Yamada A."/>
            <person name="Yan M."/>
            <person name="Wang P."/>
            <person name="Xu J."/>
            <person name="Bruns T."/>
            <person name="Baldrian P."/>
            <person name="Vilgalys R."/>
            <person name="Dunand C."/>
            <person name="Henrissat B."/>
            <person name="Grigoriev I.V."/>
            <person name="Hibbett D."/>
            <person name="Nagy L.G."/>
            <person name="Martin F.M."/>
        </authorList>
    </citation>
    <scope>NUCLEOTIDE SEQUENCE</scope>
    <source>
        <strain evidence="1">P2</strain>
    </source>
</reference>
<evidence type="ECO:0000313" key="2">
    <source>
        <dbReference type="Proteomes" id="UP000886501"/>
    </source>
</evidence>
<sequence>MSAPNPFRTPIQTSQTLEETDDLPPPYTPHPADEVTLELGPTRPFQPPPQQARRQQQQQQRQRHPRQTSRELSDFARDFYAAGGGLSRSAESLPHQPPPPQPQSQTQNSIPDDGKPTRTPVPGHPLLNNGKTLVYLTGYECYKCHNTGYKSSDPSHPCRKCWEKYSKPYSGPIIYSSWNDVQVSADPSLQS</sequence>
<reference evidence="1" key="1">
    <citation type="submission" date="2019-10" db="EMBL/GenBank/DDBJ databases">
        <authorList>
            <consortium name="DOE Joint Genome Institute"/>
            <person name="Kuo A."/>
            <person name="Miyauchi S."/>
            <person name="Kiss E."/>
            <person name="Drula E."/>
            <person name="Kohler A."/>
            <person name="Sanchez-Garcia M."/>
            <person name="Andreopoulos B."/>
            <person name="Barry K.W."/>
            <person name="Bonito G."/>
            <person name="Buee M."/>
            <person name="Carver A."/>
            <person name="Chen C."/>
            <person name="Cichocki N."/>
            <person name="Clum A."/>
            <person name="Culley D."/>
            <person name="Crous P.W."/>
            <person name="Fauchery L."/>
            <person name="Girlanda M."/>
            <person name="Hayes R."/>
            <person name="Keri Z."/>
            <person name="Labutti K."/>
            <person name="Lipzen A."/>
            <person name="Lombard V."/>
            <person name="Magnuson J."/>
            <person name="Maillard F."/>
            <person name="Morin E."/>
            <person name="Murat C."/>
            <person name="Nolan M."/>
            <person name="Ohm R."/>
            <person name="Pangilinan J."/>
            <person name="Pereira M."/>
            <person name="Perotto S."/>
            <person name="Peter M."/>
            <person name="Riley R."/>
            <person name="Sitrit Y."/>
            <person name="Stielow B."/>
            <person name="Szollosi G."/>
            <person name="Zifcakova L."/>
            <person name="Stursova M."/>
            <person name="Spatafora J.W."/>
            <person name="Tedersoo L."/>
            <person name="Vaario L.-M."/>
            <person name="Yamada A."/>
            <person name="Yan M."/>
            <person name="Wang P."/>
            <person name="Xu J."/>
            <person name="Bruns T."/>
            <person name="Baldrian P."/>
            <person name="Vilgalys R."/>
            <person name="Henrissat B."/>
            <person name="Grigoriev I.V."/>
            <person name="Hibbett D."/>
            <person name="Nagy L.G."/>
            <person name="Martin F.M."/>
        </authorList>
    </citation>
    <scope>NUCLEOTIDE SEQUENCE</scope>
    <source>
        <strain evidence="1">P2</strain>
    </source>
</reference>
<dbReference type="Proteomes" id="UP000886501">
    <property type="component" value="Unassembled WGS sequence"/>
</dbReference>
<proteinExistence type="predicted"/>
<protein>
    <submittedName>
        <fullName evidence="1">Uncharacterized protein</fullName>
    </submittedName>
</protein>
<name>A0ACB6ZAK7_THEGA</name>
<comment type="caution">
    <text evidence="1">The sequence shown here is derived from an EMBL/GenBank/DDBJ whole genome shotgun (WGS) entry which is preliminary data.</text>
</comment>
<gene>
    <name evidence="1" type="ORF">BDM02DRAFT_3188791</name>
</gene>
<keyword evidence="2" id="KW-1185">Reference proteome</keyword>
<organism evidence="1 2">
    <name type="scientific">Thelephora ganbajun</name>
    <name type="common">Ganba fungus</name>
    <dbReference type="NCBI Taxonomy" id="370292"/>
    <lineage>
        <taxon>Eukaryota</taxon>
        <taxon>Fungi</taxon>
        <taxon>Dikarya</taxon>
        <taxon>Basidiomycota</taxon>
        <taxon>Agaricomycotina</taxon>
        <taxon>Agaricomycetes</taxon>
        <taxon>Thelephorales</taxon>
        <taxon>Thelephoraceae</taxon>
        <taxon>Thelephora</taxon>
    </lineage>
</organism>